<dbReference type="SUPFAM" id="SSF55729">
    <property type="entry name" value="Acyl-CoA N-acyltransferases (Nat)"/>
    <property type="match status" value="1"/>
</dbReference>
<dbReference type="EMBL" id="LAIR01000002">
    <property type="protein sequence ID" value="KNX37758.1"/>
    <property type="molecule type" value="Genomic_DNA"/>
</dbReference>
<dbReference type="Gene3D" id="3.40.630.30">
    <property type="match status" value="1"/>
</dbReference>
<sequence>MLRPATDADKELVRVWRNHLEVQAVSLQQDEITPEMHEKWWSAVQQDPTRLVLMYERRGEPAGVVTFFDLTPEGSSPRSSMWGYYLDNEGLGSALLPAWMQIQREGVRYAFDELGLDVLEGEVLDHNEAVRSMNKRNGFVEIDSYEREVGGEPTLVHKIRRTRDQQKA</sequence>
<dbReference type="AlphaFoldDB" id="A0A0L6CJR1"/>
<accession>A0A0L6CJR1</accession>
<dbReference type="Pfam" id="PF13302">
    <property type="entry name" value="Acetyltransf_3"/>
    <property type="match status" value="1"/>
</dbReference>
<feature type="domain" description="N-acetyltransferase" evidence="1">
    <location>
        <begin position="1"/>
        <end position="140"/>
    </location>
</feature>
<dbReference type="RefSeq" id="WP_050670147.1">
    <property type="nucleotide sequence ID" value="NZ_LAIR01000002.1"/>
</dbReference>
<comment type="caution">
    <text evidence="2">The sequence shown here is derived from an EMBL/GenBank/DDBJ whole genome shotgun (WGS) entry which is preliminary data.</text>
</comment>
<dbReference type="OrthoDB" id="5358891at2"/>
<organism evidence="2 3">
    <name type="scientific">Luteipulveratus halotolerans</name>
    <dbReference type="NCBI Taxonomy" id="1631356"/>
    <lineage>
        <taxon>Bacteria</taxon>
        <taxon>Bacillati</taxon>
        <taxon>Actinomycetota</taxon>
        <taxon>Actinomycetes</taxon>
        <taxon>Micrococcales</taxon>
        <taxon>Dermacoccaceae</taxon>
        <taxon>Luteipulveratus</taxon>
    </lineage>
</organism>
<protein>
    <submittedName>
        <fullName evidence="2">Peptide chain release factor 2</fullName>
    </submittedName>
</protein>
<dbReference type="Proteomes" id="UP000037397">
    <property type="component" value="Unassembled WGS sequence"/>
</dbReference>
<dbReference type="GO" id="GO:0016747">
    <property type="term" value="F:acyltransferase activity, transferring groups other than amino-acyl groups"/>
    <property type="evidence" value="ECO:0007669"/>
    <property type="project" value="InterPro"/>
</dbReference>
<gene>
    <name evidence="2" type="ORF">VV01_12335</name>
</gene>
<dbReference type="InterPro" id="IPR000182">
    <property type="entry name" value="GNAT_dom"/>
</dbReference>
<evidence type="ECO:0000259" key="1">
    <source>
        <dbReference type="Pfam" id="PF13302"/>
    </source>
</evidence>
<name>A0A0L6CJR1_9MICO</name>
<proteinExistence type="predicted"/>
<evidence type="ECO:0000313" key="3">
    <source>
        <dbReference type="Proteomes" id="UP000037397"/>
    </source>
</evidence>
<dbReference type="STRING" id="1631356.VV01_12335"/>
<evidence type="ECO:0000313" key="2">
    <source>
        <dbReference type="EMBL" id="KNX37758.1"/>
    </source>
</evidence>
<keyword evidence="3" id="KW-1185">Reference proteome</keyword>
<dbReference type="InterPro" id="IPR016181">
    <property type="entry name" value="Acyl_CoA_acyltransferase"/>
</dbReference>
<reference evidence="3" key="1">
    <citation type="submission" date="2015-03" db="EMBL/GenBank/DDBJ databases">
        <title>Luteipulveratus halotolerans sp. nov., a novel actinobacterium (Dermacoccaceae) from Sarawak, Malaysia.</title>
        <authorList>
            <person name="Juboi H."/>
            <person name="Basik A."/>
            <person name="Shamsul S.S."/>
            <person name="Arnold P."/>
            <person name="Schmitt E.K."/>
            <person name="Sanglier J.-J."/>
            <person name="Yeo T."/>
        </authorList>
    </citation>
    <scope>NUCLEOTIDE SEQUENCE [LARGE SCALE GENOMIC DNA]</scope>
    <source>
        <strain evidence="3">C296001</strain>
    </source>
</reference>